<accession>A0A4P7QCX4</accession>
<dbReference type="SUPFAM" id="SSF52467">
    <property type="entry name" value="DHS-like NAD/FAD-binding domain"/>
    <property type="match status" value="1"/>
</dbReference>
<sequence>MSFSDSAINHAHASALRSIARVVEETTEPTPPDRALAGVLAMLRERPALVLTGAGVSTDSGVPDYRGPQGSLNKHRPMTYQEFRHDRRALHRYWARSFVGWRVMNGAKPNRTHYALVELERAGFITGVLTQNVDGLHAEAGQGTVLPLHGDLAQVVCLNCGHVEDRAHFDARASEANPGYLESIHVDSVNPDGDVALPDEVVARFRLIGCEDCGSELLKPDVVYFGEPVPARRKDAAYAMLDAADSLLVAGSSLAVMSGFRFVLDAKKAGKPVAVINGGPGRGDDRVDILWRTQVGPAFDSILDGLGL</sequence>
<keyword evidence="9" id="KW-1185">Reference proteome</keyword>
<keyword evidence="5" id="KW-0963">Cytoplasm</keyword>
<keyword evidence="3 5" id="KW-0862">Zinc</keyword>
<comment type="function">
    <text evidence="5">NAD-dependent protein deacetylase which modulates the activities of several enzymes which are inactive in their acetylated form.</text>
</comment>
<comment type="similarity">
    <text evidence="5">Belongs to the sirtuin family. Class II subfamily.</text>
</comment>
<evidence type="ECO:0000313" key="9">
    <source>
        <dbReference type="Proteomes" id="UP000296352"/>
    </source>
</evidence>
<dbReference type="RefSeq" id="WP_136140292.1">
    <property type="nucleotide sequence ID" value="NZ_CP039247.1"/>
</dbReference>
<evidence type="ECO:0000256" key="4">
    <source>
        <dbReference type="ARBA" id="ARBA00023027"/>
    </source>
</evidence>
<dbReference type="InterPro" id="IPR026591">
    <property type="entry name" value="Sirtuin_cat_small_dom_sf"/>
</dbReference>
<dbReference type="GO" id="GO:0017136">
    <property type="term" value="F:histone deacetylase activity, NAD-dependent"/>
    <property type="evidence" value="ECO:0007669"/>
    <property type="project" value="TreeGrafter"/>
</dbReference>
<feature type="active site" description="Proton acceptor" evidence="5 6">
    <location>
        <position position="149"/>
    </location>
</feature>
<dbReference type="Gene3D" id="3.30.1600.10">
    <property type="entry name" value="SIR2/SIRT2 'Small Domain"/>
    <property type="match status" value="1"/>
</dbReference>
<name>A0A4P7QCX4_9CORY</name>
<dbReference type="PROSITE" id="PS50305">
    <property type="entry name" value="SIRTUIN"/>
    <property type="match status" value="1"/>
</dbReference>
<gene>
    <name evidence="8" type="primary">cobB1</name>
    <name evidence="5" type="synonym">cobB</name>
    <name evidence="8" type="ORF">CENDO_00510</name>
</gene>
<evidence type="ECO:0000313" key="8">
    <source>
        <dbReference type="EMBL" id="QCB27412.1"/>
    </source>
</evidence>
<dbReference type="HAMAP" id="MF_01967">
    <property type="entry name" value="Sirtuin_ClassII"/>
    <property type="match status" value="1"/>
</dbReference>
<comment type="cofactor">
    <cofactor evidence="5">
        <name>Zn(2+)</name>
        <dbReference type="ChEBI" id="CHEBI:29105"/>
    </cofactor>
    <text evidence="5">Binds 1 zinc ion per subunit.</text>
</comment>
<dbReference type="Pfam" id="PF02146">
    <property type="entry name" value="SIR2"/>
    <property type="match status" value="1"/>
</dbReference>
<dbReference type="GO" id="GO:0070403">
    <property type="term" value="F:NAD+ binding"/>
    <property type="evidence" value="ECO:0007669"/>
    <property type="project" value="UniProtKB-UniRule"/>
</dbReference>
<keyword evidence="4 5" id="KW-0520">NAD</keyword>
<dbReference type="AlphaFoldDB" id="A0A4P7QCX4"/>
<dbReference type="InterPro" id="IPR003000">
    <property type="entry name" value="Sirtuin"/>
</dbReference>
<dbReference type="InterPro" id="IPR026587">
    <property type="entry name" value="Sirtuin_class_II"/>
</dbReference>
<dbReference type="GO" id="GO:0005737">
    <property type="term" value="C:cytoplasm"/>
    <property type="evidence" value="ECO:0007669"/>
    <property type="project" value="UniProtKB-SubCell"/>
</dbReference>
<comment type="catalytic activity">
    <reaction evidence="5">
        <text>N(6)-acetyl-L-lysyl-[protein] + NAD(+) + H2O = 2''-O-acetyl-ADP-D-ribose + nicotinamide + L-lysyl-[protein]</text>
        <dbReference type="Rhea" id="RHEA:43636"/>
        <dbReference type="Rhea" id="RHEA-COMP:9752"/>
        <dbReference type="Rhea" id="RHEA-COMP:10731"/>
        <dbReference type="ChEBI" id="CHEBI:15377"/>
        <dbReference type="ChEBI" id="CHEBI:17154"/>
        <dbReference type="ChEBI" id="CHEBI:29969"/>
        <dbReference type="ChEBI" id="CHEBI:57540"/>
        <dbReference type="ChEBI" id="CHEBI:61930"/>
        <dbReference type="ChEBI" id="CHEBI:83767"/>
        <dbReference type="EC" id="2.3.1.286"/>
    </reaction>
</comment>
<feature type="binding site" evidence="5 6">
    <location>
        <position position="210"/>
    </location>
    <ligand>
        <name>Zn(2+)</name>
        <dbReference type="ChEBI" id="CHEBI:29105"/>
    </ligand>
</feature>
<dbReference type="EC" id="2.3.1.286" evidence="5"/>
<feature type="binding site" evidence="5">
    <location>
        <begin position="251"/>
        <end position="253"/>
    </location>
    <ligand>
        <name>NAD(+)</name>
        <dbReference type="ChEBI" id="CHEBI:57540"/>
    </ligand>
</feature>
<feature type="binding site" evidence="5 6">
    <location>
        <position position="157"/>
    </location>
    <ligand>
        <name>Zn(2+)</name>
        <dbReference type="ChEBI" id="CHEBI:29105"/>
    </ligand>
</feature>
<keyword evidence="1 5" id="KW-0808">Transferase</keyword>
<dbReference type="PANTHER" id="PTHR11085">
    <property type="entry name" value="NAD-DEPENDENT PROTEIN DEACYLASE SIRTUIN-5, MITOCHONDRIAL-RELATED"/>
    <property type="match status" value="1"/>
</dbReference>
<protein>
    <recommendedName>
        <fullName evidence="5">NAD-dependent protein deacetylase</fullName>
        <ecNumber evidence="5">2.3.1.286</ecNumber>
    </recommendedName>
    <alternativeName>
        <fullName evidence="5">Regulatory protein SIR2 homolog</fullName>
    </alternativeName>
</protein>
<evidence type="ECO:0000256" key="1">
    <source>
        <dbReference type="ARBA" id="ARBA00022679"/>
    </source>
</evidence>
<dbReference type="Gene3D" id="3.40.50.1220">
    <property type="entry name" value="TPP-binding domain"/>
    <property type="match status" value="1"/>
</dbReference>
<dbReference type="EMBL" id="CP039247">
    <property type="protein sequence ID" value="QCB27412.1"/>
    <property type="molecule type" value="Genomic_DNA"/>
</dbReference>
<dbReference type="Proteomes" id="UP000296352">
    <property type="component" value="Chromosome"/>
</dbReference>
<feature type="domain" description="Deacetylase sirtuin-type" evidence="7">
    <location>
        <begin position="29"/>
        <end position="308"/>
    </location>
</feature>
<organism evidence="8 9">
    <name type="scientific">Corynebacterium endometrii</name>
    <dbReference type="NCBI Taxonomy" id="2488819"/>
    <lineage>
        <taxon>Bacteria</taxon>
        <taxon>Bacillati</taxon>
        <taxon>Actinomycetota</taxon>
        <taxon>Actinomycetes</taxon>
        <taxon>Mycobacteriales</taxon>
        <taxon>Corynebacteriaceae</taxon>
        <taxon>Corynebacterium</taxon>
    </lineage>
</organism>
<evidence type="ECO:0000256" key="6">
    <source>
        <dbReference type="PROSITE-ProRule" id="PRU00236"/>
    </source>
</evidence>
<dbReference type="InterPro" id="IPR026590">
    <property type="entry name" value="Ssirtuin_cat_dom"/>
</dbReference>
<evidence type="ECO:0000256" key="3">
    <source>
        <dbReference type="ARBA" id="ARBA00022833"/>
    </source>
</evidence>
<keyword evidence="2 5" id="KW-0479">Metal-binding</keyword>
<dbReference type="GO" id="GO:0008270">
    <property type="term" value="F:zinc ion binding"/>
    <property type="evidence" value="ECO:0007669"/>
    <property type="project" value="UniProtKB-UniRule"/>
</dbReference>
<dbReference type="PANTHER" id="PTHR11085:SF10">
    <property type="entry name" value="NAD-DEPENDENT PROTEIN DEACYLASE SIRTUIN-5, MITOCHONDRIAL-RELATED"/>
    <property type="match status" value="1"/>
</dbReference>
<dbReference type="InterPro" id="IPR029035">
    <property type="entry name" value="DHS-like_NAD/FAD-binding_dom"/>
</dbReference>
<feature type="binding site" evidence="5">
    <location>
        <begin position="53"/>
        <end position="73"/>
    </location>
    <ligand>
        <name>NAD(+)</name>
        <dbReference type="ChEBI" id="CHEBI:57540"/>
    </ligand>
</feature>
<feature type="binding site" evidence="5 6">
    <location>
        <position position="213"/>
    </location>
    <ligand>
        <name>Zn(2+)</name>
        <dbReference type="ChEBI" id="CHEBI:29105"/>
    </ligand>
</feature>
<keyword evidence="8" id="KW-0378">Hydrolase</keyword>
<reference evidence="8 9" key="1">
    <citation type="submission" date="2019-04" db="EMBL/GenBank/DDBJ databases">
        <title>Corynebacterium endometrii sp. nov., isolated from the uterus of a cow with endometritis.</title>
        <authorList>
            <person name="Ballas P."/>
            <person name="Ruckert C."/>
            <person name="Wagener K."/>
            <person name="Drillich M."/>
            <person name="Kaempfer P."/>
            <person name="Busse H.-J."/>
            <person name="Ehling-Schulz M."/>
        </authorList>
    </citation>
    <scope>NUCLEOTIDE SEQUENCE [LARGE SCALE GENOMIC DNA]</scope>
    <source>
        <strain evidence="8 9">LMM-1653</strain>
    </source>
</reference>
<evidence type="ECO:0000259" key="7">
    <source>
        <dbReference type="PROSITE" id="PS50305"/>
    </source>
</evidence>
<dbReference type="GO" id="GO:0016787">
    <property type="term" value="F:hydrolase activity"/>
    <property type="evidence" value="ECO:0007669"/>
    <property type="project" value="UniProtKB-KW"/>
</dbReference>
<feature type="binding site" evidence="5">
    <location>
        <begin position="131"/>
        <end position="134"/>
    </location>
    <ligand>
        <name>NAD(+)</name>
        <dbReference type="ChEBI" id="CHEBI:57540"/>
    </ligand>
</feature>
<evidence type="ECO:0000256" key="5">
    <source>
        <dbReference type="HAMAP-Rule" id="MF_01967"/>
    </source>
</evidence>
<proteinExistence type="inferred from homology"/>
<evidence type="ECO:0000256" key="2">
    <source>
        <dbReference type="ARBA" id="ARBA00022723"/>
    </source>
</evidence>
<dbReference type="InterPro" id="IPR050134">
    <property type="entry name" value="NAD-dep_sirtuin_deacylases"/>
</dbReference>
<feature type="binding site" evidence="5">
    <location>
        <begin position="277"/>
        <end position="279"/>
    </location>
    <ligand>
        <name>NAD(+)</name>
        <dbReference type="ChEBI" id="CHEBI:57540"/>
    </ligand>
</feature>
<comment type="subcellular location">
    <subcellularLocation>
        <location evidence="5">Cytoplasm</location>
    </subcellularLocation>
</comment>
<dbReference type="OrthoDB" id="9800582at2"/>
<feature type="binding site" evidence="5 6">
    <location>
        <position position="160"/>
    </location>
    <ligand>
        <name>Zn(2+)</name>
        <dbReference type="ChEBI" id="CHEBI:29105"/>
    </ligand>
</feature>
<feature type="binding site" evidence="5">
    <location>
        <position position="295"/>
    </location>
    <ligand>
        <name>NAD(+)</name>
        <dbReference type="ChEBI" id="CHEBI:57540"/>
    </ligand>
</feature>
<dbReference type="KEGG" id="cee:CENDO_00510"/>